<dbReference type="OrthoDB" id="2586582at2759"/>
<dbReference type="SUPFAM" id="SSF53474">
    <property type="entry name" value="alpha/beta-Hydrolases"/>
    <property type="match status" value="1"/>
</dbReference>
<dbReference type="EMBL" id="KQ257462">
    <property type="protein sequence ID" value="KNC97983.1"/>
    <property type="molecule type" value="Genomic_DNA"/>
</dbReference>
<dbReference type="GeneID" id="27690235"/>
<evidence type="ECO:0000256" key="3">
    <source>
        <dbReference type="SAM" id="SignalP"/>
    </source>
</evidence>
<keyword evidence="1" id="KW-0378">Hydrolase</keyword>
<dbReference type="InterPro" id="IPR029058">
    <property type="entry name" value="AB_hydrolase_fold"/>
</dbReference>
<keyword evidence="2" id="KW-1015">Disulfide bond</keyword>
<dbReference type="Pfam" id="PF01083">
    <property type="entry name" value="Cutinase"/>
    <property type="match status" value="1"/>
</dbReference>
<dbReference type="InParanoid" id="A0A0L0HB83"/>
<name>A0A0L0HB83_SPIPD</name>
<dbReference type="STRING" id="645134.A0A0L0HB83"/>
<sequence>MPLRTFTILGLAMSSLAAVIGAPVSDALANGKNDPSITACSPIEIISVRGTTEPQTGSRVMQPTIGRIMRQFPKATLYNVVYPADRDFANGPIIGAKDLMDHLTAQAAACPEQQYVLAGYSQGAMVLHRAFSSISEATFNRIPAVIMFGDPFYDPSLPSSAGTAKGQGGPRPGAPRLPQEWVAKTRDYCNAGDPVCTSTGSNWLVHASYGASPQAGEAASFVISKLS</sequence>
<dbReference type="VEuPathDB" id="FungiDB:SPPG_06972"/>
<evidence type="ECO:0000313" key="5">
    <source>
        <dbReference type="Proteomes" id="UP000053201"/>
    </source>
</evidence>
<dbReference type="RefSeq" id="XP_016606023.1">
    <property type="nucleotide sequence ID" value="XM_016755160.1"/>
</dbReference>
<dbReference type="OMA" id="FNTMAHI"/>
<dbReference type="SMART" id="SM01110">
    <property type="entry name" value="Cutinase"/>
    <property type="match status" value="1"/>
</dbReference>
<dbReference type="Gene3D" id="3.40.50.1820">
    <property type="entry name" value="alpha/beta hydrolase"/>
    <property type="match status" value="1"/>
</dbReference>
<keyword evidence="5" id="KW-1185">Reference proteome</keyword>
<evidence type="ECO:0008006" key="6">
    <source>
        <dbReference type="Google" id="ProtNLM"/>
    </source>
</evidence>
<reference evidence="4 5" key="1">
    <citation type="submission" date="2009-08" db="EMBL/GenBank/DDBJ databases">
        <title>The Genome Sequence of Spizellomyces punctatus strain DAOM BR117.</title>
        <authorList>
            <consortium name="The Broad Institute Genome Sequencing Platform"/>
            <person name="Russ C."/>
            <person name="Cuomo C."/>
            <person name="Shea T."/>
            <person name="Young S.K."/>
            <person name="Zeng Q."/>
            <person name="Koehrsen M."/>
            <person name="Haas B."/>
            <person name="Borodovsky M."/>
            <person name="Guigo R."/>
            <person name="Alvarado L."/>
            <person name="Berlin A."/>
            <person name="Bochicchio J."/>
            <person name="Borenstein D."/>
            <person name="Chapman S."/>
            <person name="Chen Z."/>
            <person name="Engels R."/>
            <person name="Freedman E."/>
            <person name="Gellesch M."/>
            <person name="Goldberg J."/>
            <person name="Griggs A."/>
            <person name="Gujja S."/>
            <person name="Heiman D."/>
            <person name="Hepburn T."/>
            <person name="Howarth C."/>
            <person name="Jen D."/>
            <person name="Larson L."/>
            <person name="Lewis B."/>
            <person name="Mehta T."/>
            <person name="Park D."/>
            <person name="Pearson M."/>
            <person name="Roberts A."/>
            <person name="Saif S."/>
            <person name="Shenoy N."/>
            <person name="Sisk P."/>
            <person name="Stolte C."/>
            <person name="Sykes S."/>
            <person name="Thomson T."/>
            <person name="Walk T."/>
            <person name="White J."/>
            <person name="Yandava C."/>
            <person name="Burger G."/>
            <person name="Gray M.W."/>
            <person name="Holland P.W.H."/>
            <person name="King N."/>
            <person name="Lang F.B.F."/>
            <person name="Roger A.J."/>
            <person name="Ruiz-Trillo I."/>
            <person name="Lander E."/>
            <person name="Nusbaum C."/>
        </authorList>
    </citation>
    <scope>NUCLEOTIDE SEQUENCE [LARGE SCALE GENOMIC DNA]</scope>
    <source>
        <strain evidence="4 5">DAOM BR117</strain>
    </source>
</reference>
<evidence type="ECO:0000256" key="2">
    <source>
        <dbReference type="ARBA" id="ARBA00023157"/>
    </source>
</evidence>
<feature type="signal peptide" evidence="3">
    <location>
        <begin position="1"/>
        <end position="21"/>
    </location>
</feature>
<proteinExistence type="predicted"/>
<evidence type="ECO:0000256" key="1">
    <source>
        <dbReference type="ARBA" id="ARBA00022801"/>
    </source>
</evidence>
<feature type="chain" id="PRO_5005539974" description="Cutinase" evidence="3">
    <location>
        <begin position="22"/>
        <end position="227"/>
    </location>
</feature>
<accession>A0A0L0HB83</accession>
<dbReference type="GO" id="GO:0052689">
    <property type="term" value="F:carboxylic ester hydrolase activity"/>
    <property type="evidence" value="ECO:0007669"/>
    <property type="project" value="UniProtKB-ARBA"/>
</dbReference>
<protein>
    <recommendedName>
        <fullName evidence="6">Cutinase</fullName>
    </recommendedName>
</protein>
<organism evidence="4 5">
    <name type="scientific">Spizellomyces punctatus (strain DAOM BR117)</name>
    <dbReference type="NCBI Taxonomy" id="645134"/>
    <lineage>
        <taxon>Eukaryota</taxon>
        <taxon>Fungi</taxon>
        <taxon>Fungi incertae sedis</taxon>
        <taxon>Chytridiomycota</taxon>
        <taxon>Chytridiomycota incertae sedis</taxon>
        <taxon>Chytridiomycetes</taxon>
        <taxon>Spizellomycetales</taxon>
        <taxon>Spizellomycetaceae</taxon>
        <taxon>Spizellomyces</taxon>
    </lineage>
</organism>
<dbReference type="PANTHER" id="PTHR33630">
    <property type="entry name" value="CUTINASE RV1984C-RELATED-RELATED"/>
    <property type="match status" value="1"/>
</dbReference>
<dbReference type="AlphaFoldDB" id="A0A0L0HB83"/>
<dbReference type="Proteomes" id="UP000053201">
    <property type="component" value="Unassembled WGS sequence"/>
</dbReference>
<dbReference type="PANTHER" id="PTHR33630:SF9">
    <property type="entry name" value="CUTINASE 4"/>
    <property type="match status" value="1"/>
</dbReference>
<keyword evidence="3" id="KW-0732">Signal</keyword>
<dbReference type="InterPro" id="IPR000675">
    <property type="entry name" value="Cutinase/axe"/>
</dbReference>
<evidence type="ECO:0000313" key="4">
    <source>
        <dbReference type="EMBL" id="KNC97983.1"/>
    </source>
</evidence>
<dbReference type="eggNOG" id="ENOG502S6TR">
    <property type="taxonomic scope" value="Eukaryota"/>
</dbReference>
<gene>
    <name evidence="4" type="ORF">SPPG_06972</name>
</gene>